<keyword evidence="4 8" id="KW-0479">Metal-binding</keyword>
<dbReference type="EMBL" id="LILC01000007">
    <property type="protein sequence ID" value="KOO47574.1"/>
    <property type="molecule type" value="Genomic_DNA"/>
</dbReference>
<comment type="cofactor">
    <cofactor evidence="8">
        <name>a divalent metal cation</name>
        <dbReference type="ChEBI" id="CHEBI:60240"/>
    </cofactor>
    <text evidence="8">Binds 2 divalent metal cations per subunit.</text>
</comment>
<feature type="binding site" evidence="8">
    <location>
        <position position="334"/>
    </location>
    <ligand>
        <name>Zn(2+)</name>
        <dbReference type="ChEBI" id="CHEBI:29105"/>
        <label>2</label>
    </ligand>
</feature>
<sequence>MEINLILISGIHTEGDENMELLKRLTEEVGAPGFEHRIRDILRKEFEASGADVLTDRLGSIFGKKQGKGGNVKVMLAGHMDEVSFMISEITSEGYLRFVPLGGWWDQVLLAQRVTIITDKKSYTGVIGSKPPHILRPEERNTVYPMREMFIDVGAKDATQVKSWGIKVGDPIMPICPFEILPDHDTILAKALDNRIGCWLAVELLKALQNEQHPNTVFSGATVQEEVGLRGAKTAPYVIDPDVAIALDVGVAEDGPGGNPNKAKLGEGVLITFLDSSMVPNTAFRNFVIQTAEEHNIPYQVDVMLGGGTDGGEFHLHKQGVPTIVIGVASRYIHSHTSMISKKDLENTLKLLVAIVKKLDNDTYESFLN</sequence>
<dbReference type="PANTHER" id="PTHR32481:SF0">
    <property type="entry name" value="AMINOPEPTIDASE YPDE-RELATED"/>
    <property type="match status" value="1"/>
</dbReference>
<evidence type="ECO:0000256" key="8">
    <source>
        <dbReference type="PIRSR" id="PIRSR001123-2"/>
    </source>
</evidence>
<evidence type="ECO:0000256" key="3">
    <source>
        <dbReference type="ARBA" id="ARBA00022670"/>
    </source>
</evidence>
<proteinExistence type="inferred from homology"/>
<dbReference type="Gene3D" id="3.40.630.10">
    <property type="entry name" value="Zn peptidases"/>
    <property type="match status" value="1"/>
</dbReference>
<evidence type="ECO:0000256" key="5">
    <source>
        <dbReference type="ARBA" id="ARBA00022801"/>
    </source>
</evidence>
<dbReference type="CDD" id="cd05656">
    <property type="entry name" value="M42_Frv"/>
    <property type="match status" value="1"/>
</dbReference>
<dbReference type="InterPro" id="IPR008007">
    <property type="entry name" value="Peptidase_M42"/>
</dbReference>
<gene>
    <name evidence="9" type="ORF">AMD01_05910</name>
</gene>
<dbReference type="SUPFAM" id="SSF101821">
    <property type="entry name" value="Aminopeptidase/glucanase lid domain"/>
    <property type="match status" value="1"/>
</dbReference>
<dbReference type="AlphaFoldDB" id="A0A0M0L973"/>
<feature type="binding site" evidence="8">
    <location>
        <position position="226"/>
    </location>
    <ligand>
        <name>Zn(2+)</name>
        <dbReference type="ChEBI" id="CHEBI:29105"/>
        <label>2</label>
    </ligand>
</feature>
<evidence type="ECO:0000256" key="2">
    <source>
        <dbReference type="ARBA" id="ARBA00022438"/>
    </source>
</evidence>
<evidence type="ECO:0000256" key="1">
    <source>
        <dbReference type="ARBA" id="ARBA00006272"/>
    </source>
</evidence>
<evidence type="ECO:0000313" key="9">
    <source>
        <dbReference type="EMBL" id="KOO47574.1"/>
    </source>
</evidence>
<feature type="binding site" evidence="8">
    <location>
        <position position="193"/>
    </location>
    <ligand>
        <name>Zn(2+)</name>
        <dbReference type="ChEBI" id="CHEBI:29105"/>
        <label>1</label>
    </ligand>
</feature>
<comment type="caution">
    <text evidence="9">The sequence shown here is derived from an EMBL/GenBank/DDBJ whole genome shotgun (WGS) entry which is preliminary data.</text>
</comment>
<feature type="binding site" evidence="8">
    <location>
        <position position="248"/>
    </location>
    <ligand>
        <name>Zn(2+)</name>
        <dbReference type="ChEBI" id="CHEBI:29105"/>
        <label>1</label>
    </ligand>
</feature>
<feature type="active site" description="Proton acceptor" evidence="7">
    <location>
        <position position="225"/>
    </location>
</feature>
<dbReference type="GO" id="GO:0006508">
    <property type="term" value="P:proteolysis"/>
    <property type="evidence" value="ECO:0007669"/>
    <property type="project" value="UniProtKB-KW"/>
</dbReference>
<evidence type="ECO:0000256" key="4">
    <source>
        <dbReference type="ARBA" id="ARBA00022723"/>
    </source>
</evidence>
<evidence type="ECO:0000256" key="6">
    <source>
        <dbReference type="PIRNR" id="PIRNR001123"/>
    </source>
</evidence>
<dbReference type="InterPro" id="IPR051464">
    <property type="entry name" value="Peptidase_M42_aminopept"/>
</dbReference>
<name>A0A0M0L973_9BACI</name>
<dbReference type="PATRIC" id="fig|284581.3.peg.4579"/>
<feature type="binding site" evidence="8">
    <location>
        <position position="193"/>
    </location>
    <ligand>
        <name>Zn(2+)</name>
        <dbReference type="ChEBI" id="CHEBI:29105"/>
        <label>2</label>
    </ligand>
</feature>
<dbReference type="Pfam" id="PF05343">
    <property type="entry name" value="Peptidase_M42"/>
    <property type="match status" value="1"/>
</dbReference>
<keyword evidence="5" id="KW-0378">Hydrolase</keyword>
<organism evidence="9 10">
    <name type="scientific">Priestia koreensis</name>
    <dbReference type="NCBI Taxonomy" id="284581"/>
    <lineage>
        <taxon>Bacteria</taxon>
        <taxon>Bacillati</taxon>
        <taxon>Bacillota</taxon>
        <taxon>Bacilli</taxon>
        <taxon>Bacillales</taxon>
        <taxon>Bacillaceae</taxon>
        <taxon>Priestia</taxon>
    </lineage>
</organism>
<dbReference type="PIRSF" id="PIRSF001123">
    <property type="entry name" value="PepA_GA"/>
    <property type="match status" value="1"/>
</dbReference>
<dbReference type="PANTHER" id="PTHR32481">
    <property type="entry name" value="AMINOPEPTIDASE"/>
    <property type="match status" value="1"/>
</dbReference>
<protein>
    <submittedName>
        <fullName evidence="9">Peptidase M28</fullName>
    </submittedName>
</protein>
<keyword evidence="3" id="KW-0645">Protease</keyword>
<dbReference type="InterPro" id="IPR023367">
    <property type="entry name" value="Peptidase_M42_dom2"/>
</dbReference>
<dbReference type="Gene3D" id="2.40.30.40">
    <property type="entry name" value="Peptidase M42, domain 2"/>
    <property type="match status" value="1"/>
</dbReference>
<accession>A0A0M0L973</accession>
<keyword evidence="2" id="KW-0031">Aminopeptidase</keyword>
<feature type="binding site" evidence="8">
    <location>
        <position position="79"/>
    </location>
    <ligand>
        <name>Zn(2+)</name>
        <dbReference type="ChEBI" id="CHEBI:29105"/>
        <label>1</label>
    </ligand>
</feature>
<dbReference type="GO" id="GO:0046872">
    <property type="term" value="F:metal ion binding"/>
    <property type="evidence" value="ECO:0007669"/>
    <property type="project" value="UniProtKB-UniRule"/>
</dbReference>
<evidence type="ECO:0000256" key="7">
    <source>
        <dbReference type="PIRSR" id="PIRSR001123-1"/>
    </source>
</evidence>
<dbReference type="SUPFAM" id="SSF53187">
    <property type="entry name" value="Zn-dependent exopeptidases"/>
    <property type="match status" value="1"/>
</dbReference>
<keyword evidence="10" id="KW-1185">Reference proteome</keyword>
<evidence type="ECO:0000313" key="10">
    <source>
        <dbReference type="Proteomes" id="UP000037558"/>
    </source>
</evidence>
<dbReference type="Proteomes" id="UP000037558">
    <property type="component" value="Unassembled WGS sequence"/>
</dbReference>
<reference evidence="10" key="1">
    <citation type="submission" date="2015-08" db="EMBL/GenBank/DDBJ databases">
        <title>Fjat-14210 dsm16467.</title>
        <authorList>
            <person name="Liu B."/>
            <person name="Wang J."/>
            <person name="Zhu Y."/>
            <person name="Liu G."/>
            <person name="Chen Q."/>
            <person name="Chen Z."/>
            <person name="Lan J."/>
            <person name="Che J."/>
            <person name="Ge C."/>
            <person name="Shi H."/>
            <person name="Pan Z."/>
            <person name="Liu X."/>
        </authorList>
    </citation>
    <scope>NUCLEOTIDE SEQUENCE [LARGE SCALE GENOMIC DNA]</scope>
    <source>
        <strain evidence="10">DSM 16467</strain>
    </source>
</reference>
<comment type="similarity">
    <text evidence="1 6">Belongs to the peptidase M42 family.</text>
</comment>
<dbReference type="GO" id="GO:0004177">
    <property type="term" value="F:aminopeptidase activity"/>
    <property type="evidence" value="ECO:0007669"/>
    <property type="project" value="UniProtKB-UniRule"/>
</dbReference>